<reference evidence="1" key="1">
    <citation type="submission" date="2021-08" db="EMBL/GenBank/DDBJ databases">
        <title>Novel anaerobic bacterium isolated from sea squirt in East Sea, Republic of Korea.</title>
        <authorList>
            <person name="Nguyen T.H."/>
            <person name="Li Z."/>
            <person name="Lee Y.-J."/>
            <person name="Ko J."/>
            <person name="Kim S.-G."/>
        </authorList>
    </citation>
    <scope>NUCLEOTIDE SEQUENCE</scope>
    <source>
        <strain evidence="1">KCTC 25031</strain>
    </source>
</reference>
<evidence type="ECO:0000313" key="1">
    <source>
        <dbReference type="EMBL" id="QZE13215.1"/>
    </source>
</evidence>
<proteinExistence type="predicted"/>
<accession>A0AC61NG62</accession>
<keyword evidence="2" id="KW-1185">Reference proteome</keyword>
<protein>
    <submittedName>
        <fullName evidence="1">BamA/TamA family outer membrane protein</fullName>
    </submittedName>
</protein>
<dbReference type="Proteomes" id="UP000826212">
    <property type="component" value="Chromosome"/>
</dbReference>
<dbReference type="EMBL" id="CP081303">
    <property type="protein sequence ID" value="QZE13215.1"/>
    <property type="molecule type" value="Genomic_DNA"/>
</dbReference>
<gene>
    <name evidence="1" type="ORF">K4L44_11525</name>
</gene>
<evidence type="ECO:0000313" key="2">
    <source>
        <dbReference type="Proteomes" id="UP000826212"/>
    </source>
</evidence>
<organism evidence="1 2">
    <name type="scientific">Halosquirtibacter laminarini</name>
    <dbReference type="NCBI Taxonomy" id="3374600"/>
    <lineage>
        <taxon>Bacteria</taxon>
        <taxon>Pseudomonadati</taxon>
        <taxon>Bacteroidota</taxon>
        <taxon>Bacteroidia</taxon>
        <taxon>Marinilabiliales</taxon>
        <taxon>Prolixibacteraceae</taxon>
        <taxon>Halosquirtibacter</taxon>
    </lineage>
</organism>
<sequence length="383" mass="43546">MYRAIIILVVCFGSIINLQAKDKSISKEVRKAKAMKDGKFWISPLVAPSYTPELGFLISAGGLMSFKTNPEDSLIQRSSLPVFVGYSTTGAFIFNARLTSFWNEDKFRLTGDFWFKSMPDNYWGKGYDNGSTFEKESTMTGYDRTWFWVNPRFMFRLKKDLYLGLNVDLNYTDASNYSMADDEGDATAFDDGYFNNDQRFNSGLGVILEYDTRDIPVNSWCGLYLKASATAYSTNFGGSSNYQVYDLDYRQYQQIKRKGSTLAWQVRGRVATNDVPWAELSQLGTPFDLRGYTWGQYRDNAMLYGIAEYRYTFQKANGDLSKSGMTLWAGAGTMGSSVTDMQNVLPNVGIGYRLEVQPRMNFRIDFGVGQNTKGLYFNFNEAF</sequence>
<name>A0AC61NG62_9BACT</name>